<dbReference type="CDD" id="cd01107">
    <property type="entry name" value="HTH_BmrR"/>
    <property type="match status" value="1"/>
</dbReference>
<sequence>MLTIGEFSKLCKVSPKALRYYDSIDLLKPAFLNKDNDYRYYTIEQLDQVLLINKLKEYQFPLVEILNILKKNNDEYLMECISQKQKEIEFQIERQKCLLKQMNNDIEVIRNGGKLISINEDIDIKLVDTESMRIVSVRRAIKESETGQLFNDLIPIIDQFKLKVYGSPITIYHDKEYDESRVVDMEIGVPVWNGDNKYTRILEGSLCIYTRYVGNYKELVNAIKALYVWKENKGYEIIMQPYQKYIKGIGDTDNPDEYITEIYIPVVKR</sequence>
<dbReference type="InterPro" id="IPR047057">
    <property type="entry name" value="MerR_fam"/>
</dbReference>
<name>A0A9W6DCH7_9CLOT</name>
<dbReference type="AlphaFoldDB" id="A0A9W6DCH7"/>
<dbReference type="SUPFAM" id="SSF46955">
    <property type="entry name" value="Putative DNA-binding domain"/>
    <property type="match status" value="1"/>
</dbReference>
<dbReference type="InterPro" id="IPR000551">
    <property type="entry name" value="MerR-type_HTH_dom"/>
</dbReference>
<dbReference type="GO" id="GO:0003700">
    <property type="term" value="F:DNA-binding transcription factor activity"/>
    <property type="evidence" value="ECO:0007669"/>
    <property type="project" value="InterPro"/>
</dbReference>
<dbReference type="Pfam" id="PF06445">
    <property type="entry name" value="GyrI-like"/>
    <property type="match status" value="1"/>
</dbReference>
<keyword evidence="4" id="KW-1185">Reference proteome</keyword>
<keyword evidence="1" id="KW-0238">DNA-binding</keyword>
<evidence type="ECO:0000313" key="4">
    <source>
        <dbReference type="Proteomes" id="UP001057868"/>
    </source>
</evidence>
<evidence type="ECO:0000313" key="3">
    <source>
        <dbReference type="EMBL" id="GKU27510.1"/>
    </source>
</evidence>
<proteinExistence type="predicted"/>
<comment type="caution">
    <text evidence="3">The sequence shown here is derived from an EMBL/GenBank/DDBJ whole genome shotgun (WGS) entry which is preliminary data.</text>
</comment>
<evidence type="ECO:0000259" key="2">
    <source>
        <dbReference type="PROSITE" id="PS50937"/>
    </source>
</evidence>
<dbReference type="InterPro" id="IPR010499">
    <property type="entry name" value="AraC_E-bd"/>
</dbReference>
<dbReference type="EMBL" id="BQXY01000012">
    <property type="protein sequence ID" value="GKU27510.1"/>
    <property type="molecule type" value="Genomic_DNA"/>
</dbReference>
<dbReference type="Gene3D" id="1.10.1660.10">
    <property type="match status" value="1"/>
</dbReference>
<dbReference type="InterPro" id="IPR009061">
    <property type="entry name" value="DNA-bd_dom_put_sf"/>
</dbReference>
<dbReference type="GO" id="GO:0003677">
    <property type="term" value="F:DNA binding"/>
    <property type="evidence" value="ECO:0007669"/>
    <property type="project" value="UniProtKB-KW"/>
</dbReference>
<dbReference type="PANTHER" id="PTHR30204">
    <property type="entry name" value="REDOX-CYCLING DRUG-SENSING TRANSCRIPTIONAL ACTIVATOR SOXR"/>
    <property type="match status" value="1"/>
</dbReference>
<dbReference type="PANTHER" id="PTHR30204:SF97">
    <property type="entry name" value="MERR FAMILY REGULATORY PROTEIN"/>
    <property type="match status" value="1"/>
</dbReference>
<dbReference type="InterPro" id="IPR011256">
    <property type="entry name" value="Reg_factor_effector_dom_sf"/>
</dbReference>
<accession>A0A9W6DCH7</accession>
<dbReference type="SMART" id="SM00871">
    <property type="entry name" value="AraC_E_bind"/>
    <property type="match status" value="1"/>
</dbReference>
<dbReference type="Gene3D" id="3.20.80.10">
    <property type="entry name" value="Regulatory factor, effector binding domain"/>
    <property type="match status" value="1"/>
</dbReference>
<dbReference type="Proteomes" id="UP001057868">
    <property type="component" value="Unassembled WGS sequence"/>
</dbReference>
<gene>
    <name evidence="3" type="ORF">CFOLD11_43370</name>
</gene>
<organism evidence="3 4">
    <name type="scientific">Clostridium folliculivorans</name>
    <dbReference type="NCBI Taxonomy" id="2886038"/>
    <lineage>
        <taxon>Bacteria</taxon>
        <taxon>Bacillati</taxon>
        <taxon>Bacillota</taxon>
        <taxon>Clostridia</taxon>
        <taxon>Eubacteriales</taxon>
        <taxon>Clostridiaceae</taxon>
        <taxon>Clostridium</taxon>
    </lineage>
</organism>
<evidence type="ECO:0000256" key="1">
    <source>
        <dbReference type="ARBA" id="ARBA00023125"/>
    </source>
</evidence>
<dbReference type="Pfam" id="PF13411">
    <property type="entry name" value="MerR_1"/>
    <property type="match status" value="1"/>
</dbReference>
<dbReference type="RefSeq" id="WP_280923813.1">
    <property type="nucleotide sequence ID" value="NZ_BQXY01000012.1"/>
</dbReference>
<dbReference type="PROSITE" id="PS50937">
    <property type="entry name" value="HTH_MERR_2"/>
    <property type="match status" value="1"/>
</dbReference>
<dbReference type="InterPro" id="IPR029442">
    <property type="entry name" value="GyrI-like"/>
</dbReference>
<dbReference type="SMART" id="SM00422">
    <property type="entry name" value="HTH_MERR"/>
    <property type="match status" value="1"/>
</dbReference>
<dbReference type="SUPFAM" id="SSF55136">
    <property type="entry name" value="Probable bacterial effector-binding domain"/>
    <property type="match status" value="1"/>
</dbReference>
<feature type="domain" description="HTH merR-type" evidence="2">
    <location>
        <begin position="1"/>
        <end position="71"/>
    </location>
</feature>
<reference evidence="3" key="1">
    <citation type="journal article" date="2023" name="Int. J. Syst. Evol. Microbiol.">
        <title>&lt;i&gt;Clostridium folliculivorans&lt;/i&gt; sp. nov., isolated from soil samples of an organic paddy in Japan.</title>
        <authorList>
            <person name="Tazawa J."/>
            <person name="Kobayashi H."/>
            <person name="Tanizawa Y."/>
            <person name="Uchino A."/>
            <person name="Tanaka F."/>
            <person name="Urashima Y."/>
            <person name="Miura S."/>
            <person name="Sakamoto M."/>
            <person name="Ohkuma M."/>
            <person name="Tohno M."/>
        </authorList>
    </citation>
    <scope>NUCLEOTIDE SEQUENCE</scope>
    <source>
        <strain evidence="3">D1-1</strain>
    </source>
</reference>
<protein>
    <submittedName>
        <fullName evidence="3">MerR family transcriptional regulator</fullName>
    </submittedName>
</protein>